<reference evidence="2" key="1">
    <citation type="submission" date="2008-12" db="EMBL/GenBank/DDBJ databases">
        <authorList>
            <person name="Zhang H."/>
            <person name="Lin S."/>
        </authorList>
    </citation>
    <scope>NUCLEOTIDE SEQUENCE</scope>
    <source>
        <strain evidence="2">CCMP1831</strain>
    </source>
</reference>
<protein>
    <submittedName>
        <fullName evidence="2">Uncharacterized protein</fullName>
    </submittedName>
</protein>
<dbReference type="EMBL" id="FJ599889">
    <property type="protein sequence ID" value="ACU44943.1"/>
    <property type="molecule type" value="mRNA"/>
</dbReference>
<evidence type="ECO:0000256" key="1">
    <source>
        <dbReference type="SAM" id="Phobius"/>
    </source>
</evidence>
<keyword evidence="1" id="KW-0812">Transmembrane</keyword>
<keyword evidence="1" id="KW-0472">Membrane</keyword>
<dbReference type="AlphaFoldDB" id="E8Z663"/>
<reference evidence="2" key="2">
    <citation type="book" date="2010" name="PROCEEDINGS OF 13TH INTERNATIONAL CONFERENCE ON HARMFUL ALGAE" publisher="International Society For The Study of Harmful Algae" city="Hong Kong, China">
        <title>Dinoflagellate meta-transcriptomics enabled by spliced leader.</title>
        <editorList>
            <person name="Unknown A."/>
        </editorList>
        <authorList>
            <person name="Lin S."/>
            <person name="Zhang H."/>
        </authorList>
    </citation>
    <scope>NUCLEOTIDE SEQUENCE</scope>
    <source>
        <strain evidence="2">CCMP1831</strain>
    </source>
</reference>
<organism evidence="2">
    <name type="scientific">Pfiesteria piscicida</name>
    <name type="common">Phantom dinoflagellate</name>
    <dbReference type="NCBI Taxonomy" id="71001"/>
    <lineage>
        <taxon>Eukaryota</taxon>
        <taxon>Sar</taxon>
        <taxon>Alveolata</taxon>
        <taxon>Dinophyceae</taxon>
        <taxon>Peridiniales</taxon>
        <taxon>Pfiesteriaceae</taxon>
        <taxon>Pfiesteria</taxon>
    </lineage>
</organism>
<sequence length="46" mass="5394">MGFSINDSRLKVLSSFSYKEYNFFHLLLGLLLWCLFFGGVVLYKNL</sequence>
<proteinExistence type="evidence at transcript level"/>
<evidence type="ECO:0000313" key="2">
    <source>
        <dbReference type="EMBL" id="ACU44943.1"/>
    </source>
</evidence>
<accession>E8Z663</accession>
<feature type="transmembrane region" description="Helical" evidence="1">
    <location>
        <begin position="23"/>
        <end position="43"/>
    </location>
</feature>
<keyword evidence="1" id="KW-1133">Transmembrane helix</keyword>
<name>E8Z663_PFIPI</name>